<reference evidence="1" key="2">
    <citation type="submission" date="2022-06" db="UniProtKB">
        <authorList>
            <consortium name="EnsemblMetazoa"/>
        </authorList>
    </citation>
    <scope>IDENTIFICATION</scope>
    <source>
        <strain evidence="1">DF5081</strain>
    </source>
</reference>
<organism evidence="1 2">
    <name type="scientific">Caenorhabditis japonica</name>
    <dbReference type="NCBI Taxonomy" id="281687"/>
    <lineage>
        <taxon>Eukaryota</taxon>
        <taxon>Metazoa</taxon>
        <taxon>Ecdysozoa</taxon>
        <taxon>Nematoda</taxon>
        <taxon>Chromadorea</taxon>
        <taxon>Rhabditida</taxon>
        <taxon>Rhabditina</taxon>
        <taxon>Rhabditomorpha</taxon>
        <taxon>Rhabditoidea</taxon>
        <taxon>Rhabditidae</taxon>
        <taxon>Peloderinae</taxon>
        <taxon>Caenorhabditis</taxon>
    </lineage>
</organism>
<proteinExistence type="predicted"/>
<evidence type="ECO:0000313" key="2">
    <source>
        <dbReference type="Proteomes" id="UP000005237"/>
    </source>
</evidence>
<accession>A0A8R1DJX0</accession>
<dbReference type="AlphaFoldDB" id="A0A8R1DJX0"/>
<sequence>MYRLSHCENGFLYPPPPKHTDFIVAVVVEKKGDETKTSMRQSEIYAYSHEIIIRDGYMVMPKISWNDFEPGDWLMCKRVFSTDKNGNLKEERELTNLHKVDKSAHKSYEIPATRFFHGNVQIVREFVLCPDFIRNREIRNSFGTYRKLLLMNLGSGFVHSRNDRLYRKLLRNHVHIGIFEFRGKDNGGVNFAHRSEIRDKTQHVLERDALWELIELTRQPAVRIVDHEKMRTDLEDLHEYAQKYDEELFQNGYYGKNMKPLKKAKNITLTPPPALCRSNFHQTKESGNARADQLSSELEKLSFNRTSFVNIQRRVSPTRQFANEVLHGRGDTGDLLMPEDVAPHVSQEFFPNPVQPAFNEPLSVLRNRGDLEDRRARVIMRSSFRNERHELVQKWIDRETGEISIDRDILDFKFNVRHGAATSRNWEAPLASSTPRTSPEQVRRRLLPPELPNVRADNFDQDATFSDSIDLLLRMDNNANPVGRPALDT</sequence>
<dbReference type="EnsemblMetazoa" id="CJA03979.1">
    <property type="protein sequence ID" value="CJA03979.1"/>
    <property type="gene ID" value="WBGene00123183"/>
</dbReference>
<protein>
    <submittedName>
        <fullName evidence="1">Uncharacterized protein</fullName>
    </submittedName>
</protein>
<keyword evidence="2" id="KW-1185">Reference proteome</keyword>
<reference evidence="2" key="1">
    <citation type="submission" date="2010-08" db="EMBL/GenBank/DDBJ databases">
        <authorList>
            <consortium name="Caenorhabditis japonica Sequencing Consortium"/>
            <person name="Wilson R.K."/>
        </authorList>
    </citation>
    <scope>NUCLEOTIDE SEQUENCE [LARGE SCALE GENOMIC DNA]</scope>
    <source>
        <strain evidence="2">DF5081</strain>
    </source>
</reference>
<name>A0A8R1DJX0_CAEJA</name>
<evidence type="ECO:0000313" key="1">
    <source>
        <dbReference type="EnsemblMetazoa" id="CJA03979.1"/>
    </source>
</evidence>
<dbReference type="Proteomes" id="UP000005237">
    <property type="component" value="Unassembled WGS sequence"/>
</dbReference>